<accession>A0A933L309</accession>
<dbReference type="SUPFAM" id="SSF52402">
    <property type="entry name" value="Adenine nucleotide alpha hydrolases-like"/>
    <property type="match status" value="1"/>
</dbReference>
<reference evidence="2" key="1">
    <citation type="submission" date="2020-07" db="EMBL/GenBank/DDBJ databases">
        <title>Huge and variable diversity of episymbiotic CPR bacteria and DPANN archaea in groundwater ecosystems.</title>
        <authorList>
            <person name="He C.Y."/>
            <person name="Keren R."/>
            <person name="Whittaker M."/>
            <person name="Farag I.F."/>
            <person name="Doudna J."/>
            <person name="Cate J.H.D."/>
            <person name="Banfield J.F."/>
        </authorList>
    </citation>
    <scope>NUCLEOTIDE SEQUENCE</scope>
    <source>
        <strain evidence="2">NC_groundwater_1586_Pr3_B-0.1um_66_15</strain>
    </source>
</reference>
<keyword evidence="1" id="KW-0671">Queuosine biosynthesis</keyword>
<protein>
    <submittedName>
        <fullName evidence="2">7-cyano-7-deazaguanine synthase</fullName>
    </submittedName>
</protein>
<dbReference type="Pfam" id="PF06508">
    <property type="entry name" value="QueC"/>
    <property type="match status" value="1"/>
</dbReference>
<dbReference type="Gene3D" id="3.40.50.620">
    <property type="entry name" value="HUPs"/>
    <property type="match status" value="1"/>
</dbReference>
<comment type="caution">
    <text evidence="2">The sequence shown here is derived from an EMBL/GenBank/DDBJ whole genome shotgun (WGS) entry which is preliminary data.</text>
</comment>
<dbReference type="GO" id="GO:0008616">
    <property type="term" value="P:tRNA queuosine(34) biosynthetic process"/>
    <property type="evidence" value="ECO:0007669"/>
    <property type="project" value="UniProtKB-KW"/>
</dbReference>
<evidence type="ECO:0000256" key="1">
    <source>
        <dbReference type="ARBA" id="ARBA00022785"/>
    </source>
</evidence>
<dbReference type="InterPro" id="IPR014729">
    <property type="entry name" value="Rossmann-like_a/b/a_fold"/>
</dbReference>
<proteinExistence type="predicted"/>
<name>A0A933L309_9HYPH</name>
<organism evidence="2 3">
    <name type="scientific">Devosia nanyangense</name>
    <dbReference type="NCBI Taxonomy" id="1228055"/>
    <lineage>
        <taxon>Bacteria</taxon>
        <taxon>Pseudomonadati</taxon>
        <taxon>Pseudomonadota</taxon>
        <taxon>Alphaproteobacteria</taxon>
        <taxon>Hyphomicrobiales</taxon>
        <taxon>Devosiaceae</taxon>
        <taxon>Devosia</taxon>
    </lineage>
</organism>
<evidence type="ECO:0000313" key="2">
    <source>
        <dbReference type="EMBL" id="MBI4922095.1"/>
    </source>
</evidence>
<evidence type="ECO:0000313" key="3">
    <source>
        <dbReference type="Proteomes" id="UP000782610"/>
    </source>
</evidence>
<dbReference type="InterPro" id="IPR018317">
    <property type="entry name" value="QueC"/>
</dbReference>
<gene>
    <name evidence="2" type="ORF">HY834_10120</name>
</gene>
<dbReference type="EMBL" id="JACRAF010000027">
    <property type="protein sequence ID" value="MBI4922095.1"/>
    <property type="molecule type" value="Genomic_DNA"/>
</dbReference>
<dbReference type="AlphaFoldDB" id="A0A933L309"/>
<sequence length="122" mass="13492">MRKLATLLFSGGIDSTCCLKILLDAGYDVRPIFFDFGQAAADFERASVRALAANFGLEVAIVDPAGACLILVGGNSRSQFVSSDGRANEHQRRKWDDSRRDTCRDELLRLLPRLRREGHPIG</sequence>
<dbReference type="Proteomes" id="UP000782610">
    <property type="component" value="Unassembled WGS sequence"/>
</dbReference>